<dbReference type="PANTHER" id="PTHR45752:SF195">
    <property type="entry name" value="LEUCINE-RICH REPEAT (LRR) FAMILY PROTEIN-RELATED"/>
    <property type="match status" value="1"/>
</dbReference>
<dbReference type="SMART" id="SM00369">
    <property type="entry name" value="LRR_TYP"/>
    <property type="match status" value="6"/>
</dbReference>
<reference evidence="3 4" key="1">
    <citation type="journal article" date="2011" name="Stand. Genomic Sci.">
        <title>Complete genome sequence of the filamentous gliding predatory bacterium Herpetosiphon aurantiacus type strain (114-95(T)).</title>
        <authorList>
            <person name="Kiss H."/>
            <person name="Nett M."/>
            <person name="Domin N."/>
            <person name="Martin K."/>
            <person name="Maresca J.A."/>
            <person name="Copeland A."/>
            <person name="Lapidus A."/>
            <person name="Lucas S."/>
            <person name="Berry K.W."/>
            <person name="Glavina Del Rio T."/>
            <person name="Dalin E."/>
            <person name="Tice H."/>
            <person name="Pitluck S."/>
            <person name="Richardson P."/>
            <person name="Bruce D."/>
            <person name="Goodwin L."/>
            <person name="Han C."/>
            <person name="Detter J.C."/>
            <person name="Schmutz J."/>
            <person name="Brettin T."/>
            <person name="Land M."/>
            <person name="Hauser L."/>
            <person name="Kyrpides N.C."/>
            <person name="Ivanova N."/>
            <person name="Goker M."/>
            <person name="Woyke T."/>
            <person name="Klenk H.P."/>
            <person name="Bryant D.A."/>
        </authorList>
    </citation>
    <scope>NUCLEOTIDE SEQUENCE [LARGE SCALE GENOMIC DNA]</scope>
    <source>
        <strain evidence="4">ATCC 23779 / DSM 785 / 114-95</strain>
        <plasmid evidence="3">pHAU02</plasmid>
    </source>
</reference>
<keyword evidence="4" id="KW-1185">Reference proteome</keyword>
<sequence length="558" mass="63644">MYRNPVGRIYPQSISQDTLLDYSSLDLTDVAFPHPPNRPITTLDLSRNQIKRLSINSTDANLITRIILHDNEISDLPSDIRSFRNLQELYVAGCPLTTLPTWLEELTHLRILDIGDTDMMDCPPVLRRLPNLSTLALANLPWMKLPHWFGDLPITTLSLYGMPQCDLSVIAELRSLNQLFLTRMHYTQIPTWLQACTRLTFLDLSDNPITTLPPWLGKLSLETLILGRIRLERYPDWEQWNSLTTLDLVGCENADAVFSKPFPQSLHTLILDTSTITAVPECIRLLRSLRDCRLAHTTITSVPTWLFEEVALQSLDLSYTHLEFPALTKPSMLITFIFRGGRTSTWPSVFDQMPMLQLFDLEDAYFDDPLVQPLKTTYHDLKNFTSPRTYSGIPFALAMPNLQTLHMSAPWPPTSVDTLHMMLEHCPQLQAISLLGWNLDTIPTSMQSLSDLRSLSVPYNQITEVPIWLQGMTKLRSLDISHNRLTQIPIWLRDMPHLESLDLSGNPLQTFPSWLKDIPTLSEVAFVFPPASLQCDHVLPEFLAAGIRLDVRHPRDDP</sequence>
<gene>
    <name evidence="3" type="ordered locus">Haur_5260</name>
</gene>
<dbReference type="InterPro" id="IPR001611">
    <property type="entry name" value="Leu-rich_rpt"/>
</dbReference>
<organism evidence="3 4">
    <name type="scientific">Herpetosiphon aurantiacus (strain ATCC 23779 / DSM 785 / 114-95)</name>
    <dbReference type="NCBI Taxonomy" id="316274"/>
    <lineage>
        <taxon>Bacteria</taxon>
        <taxon>Bacillati</taxon>
        <taxon>Chloroflexota</taxon>
        <taxon>Chloroflexia</taxon>
        <taxon>Herpetosiphonales</taxon>
        <taxon>Herpetosiphonaceae</taxon>
        <taxon>Herpetosiphon</taxon>
    </lineage>
</organism>
<dbReference type="PRINTS" id="PR00019">
    <property type="entry name" value="LEURICHRPT"/>
</dbReference>
<geneLocation type="plasmid" evidence="3 4">
    <name>pHAU02</name>
</geneLocation>
<dbReference type="Pfam" id="PF13855">
    <property type="entry name" value="LRR_8"/>
    <property type="match status" value="1"/>
</dbReference>
<evidence type="ECO:0000256" key="1">
    <source>
        <dbReference type="ARBA" id="ARBA00022614"/>
    </source>
</evidence>
<keyword evidence="2" id="KW-0677">Repeat</keyword>
<keyword evidence="1" id="KW-0433">Leucine-rich repeat</keyword>
<dbReference type="InterPro" id="IPR050715">
    <property type="entry name" value="LRR-SigEffector_domain"/>
</dbReference>
<proteinExistence type="predicted"/>
<dbReference type="InterPro" id="IPR003591">
    <property type="entry name" value="Leu-rich_rpt_typical-subtyp"/>
</dbReference>
<dbReference type="Proteomes" id="UP000000787">
    <property type="component" value="Plasmid pHAU02"/>
</dbReference>
<evidence type="ECO:0000256" key="2">
    <source>
        <dbReference type="ARBA" id="ARBA00022737"/>
    </source>
</evidence>
<dbReference type="PROSITE" id="PS51450">
    <property type="entry name" value="LRR"/>
    <property type="match status" value="2"/>
</dbReference>
<dbReference type="KEGG" id="hau:Haur_5260"/>
<dbReference type="Pfam" id="PF00560">
    <property type="entry name" value="LRR_1"/>
    <property type="match status" value="2"/>
</dbReference>
<dbReference type="PANTHER" id="PTHR45752">
    <property type="entry name" value="LEUCINE-RICH REPEAT-CONTAINING"/>
    <property type="match status" value="1"/>
</dbReference>
<dbReference type="eggNOG" id="COG4886">
    <property type="taxonomic scope" value="Bacteria"/>
</dbReference>
<dbReference type="SUPFAM" id="SSF52058">
    <property type="entry name" value="L domain-like"/>
    <property type="match status" value="2"/>
</dbReference>
<evidence type="ECO:0000313" key="3">
    <source>
        <dbReference type="EMBL" id="ABX07887.1"/>
    </source>
</evidence>
<name>A9B973_HERA2</name>
<accession>A9B973</accession>
<dbReference type="BioCyc" id="HAUR316274:GHYA-5322-MONOMER"/>
<protein>
    <submittedName>
        <fullName evidence="3">Leucine-rich repeat protein</fullName>
    </submittedName>
</protein>
<keyword evidence="3" id="KW-0614">Plasmid</keyword>
<evidence type="ECO:0000313" key="4">
    <source>
        <dbReference type="Proteomes" id="UP000000787"/>
    </source>
</evidence>
<dbReference type="Gene3D" id="3.80.10.10">
    <property type="entry name" value="Ribonuclease Inhibitor"/>
    <property type="match status" value="2"/>
</dbReference>
<dbReference type="InParanoid" id="A9B973"/>
<dbReference type="AlphaFoldDB" id="A9B973"/>
<dbReference type="Pfam" id="PF13516">
    <property type="entry name" value="LRR_6"/>
    <property type="match status" value="1"/>
</dbReference>
<dbReference type="HOGENOM" id="CLU_488147_0_0_0"/>
<dbReference type="InterPro" id="IPR032675">
    <property type="entry name" value="LRR_dom_sf"/>
</dbReference>
<dbReference type="EMBL" id="CP000877">
    <property type="protein sequence ID" value="ABX07887.1"/>
    <property type="molecule type" value="Genomic_DNA"/>
</dbReference>